<keyword evidence="4" id="KW-0833">Ubl conjugation pathway</keyword>
<evidence type="ECO:0000256" key="3">
    <source>
        <dbReference type="ARBA" id="ARBA00022771"/>
    </source>
</evidence>
<dbReference type="SUPFAM" id="SSF57850">
    <property type="entry name" value="RING/U-box"/>
    <property type="match status" value="2"/>
</dbReference>
<dbReference type="InterPro" id="IPR013083">
    <property type="entry name" value="Znf_RING/FYVE/PHD"/>
</dbReference>
<reference evidence="8 9" key="1">
    <citation type="submission" date="2017-12" db="EMBL/GenBank/DDBJ databases">
        <title>Comparative genomics of Botrytis spp.</title>
        <authorList>
            <person name="Valero-Jimenez C.A."/>
            <person name="Tapia P."/>
            <person name="Veloso J."/>
            <person name="Silva-Moreno E."/>
            <person name="Staats M."/>
            <person name="Valdes J.H."/>
            <person name="Van Kan J.A.L."/>
        </authorList>
    </citation>
    <scope>NUCLEOTIDE SEQUENCE [LARGE SCALE GENOMIC DNA]</scope>
    <source>
        <strain evidence="8 9">MUCL435</strain>
    </source>
</reference>
<dbReference type="GO" id="GO:0043161">
    <property type="term" value="P:proteasome-mediated ubiquitin-dependent protein catabolic process"/>
    <property type="evidence" value="ECO:0007669"/>
    <property type="project" value="TreeGrafter"/>
</dbReference>
<dbReference type="GO" id="GO:0000151">
    <property type="term" value="C:ubiquitin ligase complex"/>
    <property type="evidence" value="ECO:0007669"/>
    <property type="project" value="TreeGrafter"/>
</dbReference>
<dbReference type="Pfam" id="PF01485">
    <property type="entry name" value="IBR"/>
    <property type="match status" value="1"/>
</dbReference>
<keyword evidence="5" id="KW-0862">Zinc</keyword>
<comment type="caution">
    <text evidence="8">The sequence shown here is derived from an EMBL/GenBank/DDBJ whole genome shotgun (WGS) entry which is preliminary data.</text>
</comment>
<dbReference type="GO" id="GO:0043130">
    <property type="term" value="F:ubiquitin binding"/>
    <property type="evidence" value="ECO:0007669"/>
    <property type="project" value="TreeGrafter"/>
</dbReference>
<dbReference type="PANTHER" id="PTHR22770">
    <property type="entry name" value="UBIQUITIN CONJUGATING ENZYME 7 INTERACTING PROTEIN-RELATED"/>
    <property type="match status" value="1"/>
</dbReference>
<comment type="pathway">
    <text evidence="1">Protein modification; protein ubiquitination.</text>
</comment>
<proteinExistence type="predicted"/>
<dbReference type="SMART" id="SM00647">
    <property type="entry name" value="IBR"/>
    <property type="match status" value="1"/>
</dbReference>
<dbReference type="Proteomes" id="UP000308671">
    <property type="component" value="Unassembled WGS sequence"/>
</dbReference>
<accession>A0A4S8R459</accession>
<keyword evidence="2" id="KW-0479">Metal-binding</keyword>
<evidence type="ECO:0000256" key="1">
    <source>
        <dbReference type="ARBA" id="ARBA00004906"/>
    </source>
</evidence>
<dbReference type="Gene3D" id="3.30.40.10">
    <property type="entry name" value="Zinc/RING finger domain, C3HC4 (zinc finger)"/>
    <property type="match status" value="1"/>
</dbReference>
<organism evidence="8 9">
    <name type="scientific">Botrytis galanthina</name>
    <dbReference type="NCBI Taxonomy" id="278940"/>
    <lineage>
        <taxon>Eukaryota</taxon>
        <taxon>Fungi</taxon>
        <taxon>Dikarya</taxon>
        <taxon>Ascomycota</taxon>
        <taxon>Pezizomycotina</taxon>
        <taxon>Leotiomycetes</taxon>
        <taxon>Helotiales</taxon>
        <taxon>Sclerotiniaceae</taxon>
        <taxon>Botrytis</taxon>
    </lineage>
</organism>
<dbReference type="OrthoDB" id="432970at2759"/>
<dbReference type="GO" id="GO:0004842">
    <property type="term" value="F:ubiquitin-protein transferase activity"/>
    <property type="evidence" value="ECO:0007669"/>
    <property type="project" value="TreeGrafter"/>
</dbReference>
<dbReference type="EMBL" id="PQXL01000084">
    <property type="protein sequence ID" value="THV52250.1"/>
    <property type="molecule type" value="Genomic_DNA"/>
</dbReference>
<feature type="domain" description="MYND-type" evidence="7">
    <location>
        <begin position="287"/>
        <end position="332"/>
    </location>
</feature>
<dbReference type="SUPFAM" id="SSF144232">
    <property type="entry name" value="HIT/MYND zinc finger-like"/>
    <property type="match status" value="1"/>
</dbReference>
<dbReference type="Gene3D" id="6.10.140.2220">
    <property type="match status" value="1"/>
</dbReference>
<evidence type="ECO:0000256" key="6">
    <source>
        <dbReference type="PROSITE-ProRule" id="PRU00134"/>
    </source>
</evidence>
<keyword evidence="9" id="KW-1185">Reference proteome</keyword>
<sequence length="620" mass="70108">MSSYNRDSDLPGMFLGRGSAQYGRDALKKILVFLQQSGHSRSSEPEAPRVAKRARTIKRARKSVQKEKVEAPKTQLKECSICAEELVLTDFPDQITAGCSHDSSCCRGCISQSIGAQIESIQWDQIACLECPEVLTFDNVKSFASEADFARYDKNALLSYISTDPSFTNCLGPNCGGGQIHQDVPILKNKGCDHMTCTHCDYEFCWLCMADFEKILETSNAAHEPTCFHYRPDGSRGPRKEEENYLFFSFFTGESSYYALDKFDITEQQSSANMSTTTVPSTNKDQCSHCGAPALMKCTGCSSPLGEEAVVTVYYCDKKCQAEHWRLHKSACKAHQTKKLLYRAGEALQEIFYAFRQEMFNNKIAKVEHKDRKLYLVEGRYPDMGTNLDVLHEFPFKLLPSKEDRHAVLAHMACQDAVAWMQEVSEIFLKGAAQKIEELNVESKNPKREVLIVGPGGEQDHAHYVHSIFKVTLQNCGGVYCLDLSGAQFGYYNPVTPWSEYFVNRISSITSCHPSGTNKAMLLSRKQDNSLLDFLYRVLEGCSRRTLIAMEAWESKSMALSTFLRLPQGQFEKEKRIMCYYFRLHYFAFRENINEQVKKAVENAGVHPVISFIPGKLKAH</sequence>
<evidence type="ECO:0000256" key="4">
    <source>
        <dbReference type="ARBA" id="ARBA00022786"/>
    </source>
</evidence>
<name>A0A4S8R459_9HELO</name>
<dbReference type="PANTHER" id="PTHR22770:SF13">
    <property type="entry name" value="RING-TYPE DOMAIN-CONTAINING PROTEIN"/>
    <property type="match status" value="1"/>
</dbReference>
<gene>
    <name evidence="8" type="ORF">BGAL_0084g00100</name>
</gene>
<dbReference type="InterPro" id="IPR002893">
    <property type="entry name" value="Znf_MYND"/>
</dbReference>
<dbReference type="PROSITE" id="PS50865">
    <property type="entry name" value="ZF_MYND_2"/>
    <property type="match status" value="1"/>
</dbReference>
<dbReference type="InterPro" id="IPR002867">
    <property type="entry name" value="IBR_dom"/>
</dbReference>
<keyword evidence="3 6" id="KW-0863">Zinc-finger</keyword>
<dbReference type="Pfam" id="PF01753">
    <property type="entry name" value="zf-MYND"/>
    <property type="match status" value="1"/>
</dbReference>
<evidence type="ECO:0000259" key="7">
    <source>
        <dbReference type="PROSITE" id="PS50865"/>
    </source>
</evidence>
<protein>
    <recommendedName>
        <fullName evidence="7">MYND-type domain-containing protein</fullName>
    </recommendedName>
</protein>
<evidence type="ECO:0000256" key="2">
    <source>
        <dbReference type="ARBA" id="ARBA00022723"/>
    </source>
</evidence>
<evidence type="ECO:0000313" key="8">
    <source>
        <dbReference type="EMBL" id="THV52250.1"/>
    </source>
</evidence>
<dbReference type="AlphaFoldDB" id="A0A4S8R459"/>
<dbReference type="CDD" id="cd20336">
    <property type="entry name" value="Rcat_RBR"/>
    <property type="match status" value="1"/>
</dbReference>
<dbReference type="GO" id="GO:0097039">
    <property type="term" value="P:protein linear polyubiquitination"/>
    <property type="evidence" value="ECO:0007669"/>
    <property type="project" value="TreeGrafter"/>
</dbReference>
<evidence type="ECO:0000256" key="5">
    <source>
        <dbReference type="ARBA" id="ARBA00022833"/>
    </source>
</evidence>
<evidence type="ECO:0000313" key="9">
    <source>
        <dbReference type="Proteomes" id="UP000308671"/>
    </source>
</evidence>
<dbReference type="InterPro" id="IPR051628">
    <property type="entry name" value="LUBAC_E3_Ligases"/>
</dbReference>
<dbReference type="GO" id="GO:0008270">
    <property type="term" value="F:zinc ion binding"/>
    <property type="evidence" value="ECO:0007669"/>
    <property type="project" value="UniProtKB-KW"/>
</dbReference>